<dbReference type="AlphaFoldDB" id="A0AAJ0A6N7"/>
<dbReference type="EMBL" id="JAHMHR010000091">
    <property type="protein sequence ID" value="KAK1657492.1"/>
    <property type="molecule type" value="Genomic_DNA"/>
</dbReference>
<feature type="chain" id="PRO_5042511842" description="Secreted protein" evidence="1">
    <location>
        <begin position="24"/>
        <end position="78"/>
    </location>
</feature>
<protein>
    <recommendedName>
        <fullName evidence="4">Secreted protein</fullName>
    </recommendedName>
</protein>
<organism evidence="2 3">
    <name type="scientific">Colletotrichum godetiae</name>
    <dbReference type="NCBI Taxonomy" id="1209918"/>
    <lineage>
        <taxon>Eukaryota</taxon>
        <taxon>Fungi</taxon>
        <taxon>Dikarya</taxon>
        <taxon>Ascomycota</taxon>
        <taxon>Pezizomycotina</taxon>
        <taxon>Sordariomycetes</taxon>
        <taxon>Hypocreomycetidae</taxon>
        <taxon>Glomerellales</taxon>
        <taxon>Glomerellaceae</taxon>
        <taxon>Colletotrichum</taxon>
        <taxon>Colletotrichum acutatum species complex</taxon>
    </lineage>
</organism>
<dbReference type="RefSeq" id="XP_060422256.1">
    <property type="nucleotide sequence ID" value="XM_060567562.1"/>
</dbReference>
<proteinExistence type="predicted"/>
<name>A0AAJ0A6N7_9PEZI</name>
<evidence type="ECO:0000256" key="1">
    <source>
        <dbReference type="SAM" id="SignalP"/>
    </source>
</evidence>
<keyword evidence="1" id="KW-0732">Signal</keyword>
<evidence type="ECO:0008006" key="4">
    <source>
        <dbReference type="Google" id="ProtNLM"/>
    </source>
</evidence>
<keyword evidence="3" id="KW-1185">Reference proteome</keyword>
<reference evidence="2" key="1">
    <citation type="submission" date="2021-06" db="EMBL/GenBank/DDBJ databases">
        <title>Comparative genomics, transcriptomics and evolutionary studies reveal genomic signatures of adaptation to plant cell wall in hemibiotrophic fungi.</title>
        <authorList>
            <consortium name="DOE Joint Genome Institute"/>
            <person name="Baroncelli R."/>
            <person name="Diaz J.F."/>
            <person name="Benocci T."/>
            <person name="Peng M."/>
            <person name="Battaglia E."/>
            <person name="Haridas S."/>
            <person name="Andreopoulos W."/>
            <person name="Labutti K."/>
            <person name="Pangilinan J."/>
            <person name="Floch G.L."/>
            <person name="Makela M.R."/>
            <person name="Henrissat B."/>
            <person name="Grigoriev I.V."/>
            <person name="Crouch J.A."/>
            <person name="De Vries R.P."/>
            <person name="Sukno S.A."/>
            <person name="Thon M.R."/>
        </authorList>
    </citation>
    <scope>NUCLEOTIDE SEQUENCE</scope>
    <source>
        <strain evidence="2">CBS 193.32</strain>
    </source>
</reference>
<dbReference type="GeneID" id="85452088"/>
<accession>A0AAJ0A6N7</accession>
<comment type="caution">
    <text evidence="2">The sequence shown here is derived from an EMBL/GenBank/DDBJ whole genome shotgun (WGS) entry which is preliminary data.</text>
</comment>
<evidence type="ECO:0000313" key="3">
    <source>
        <dbReference type="Proteomes" id="UP001224890"/>
    </source>
</evidence>
<dbReference type="Proteomes" id="UP001224890">
    <property type="component" value="Unassembled WGS sequence"/>
</dbReference>
<feature type="signal peptide" evidence="1">
    <location>
        <begin position="1"/>
        <end position="23"/>
    </location>
</feature>
<evidence type="ECO:0000313" key="2">
    <source>
        <dbReference type="EMBL" id="KAK1657492.1"/>
    </source>
</evidence>
<sequence length="78" mass="8652">MLCLILVIQLVLSLLGMNQVAFAIGKMVWLQSRPFFCPRRVRGDTVTPPTAKLCESSLLTLHRVLAFPIKHSNCKTAG</sequence>
<gene>
    <name evidence="2" type="ORF">BDP55DRAFT_436547</name>
</gene>